<feature type="region of interest" description="Disordered" evidence="7">
    <location>
        <begin position="101"/>
        <end position="146"/>
    </location>
</feature>
<feature type="region of interest" description="Disordered" evidence="7">
    <location>
        <begin position="464"/>
        <end position="523"/>
    </location>
</feature>
<sequence length="1633" mass="186511">MTLTETTQSLLEKEDDLSFQEIIAASQTFVSQPQQPQPPTPTTDTSGFNLNPETSVPDRHLRARKPKNKTSSDNFIFADASDMSLLNGSTPSLASIANIHSNNATNSNSQNRSINSSKNDRKQHRERSDNQDIPTGPPEMMRDPTTESFSTHAYSWPIAFAVVPPMGALIYGKSDVWSDFLLLLLIAFYLYNIIKVPWELYYAARSRRVVNENLTDQADDPAQEELRNKASKELRRQELWALLLVIVSPIIGGYALHGAKLYLTDYDKYISHFNIILFVFAAGIRPLMHITSLAKNRTLYLQEQVHYPSTEVELLKRRVQHLEYEFSQLRRGFATKKDVINVRDGFEPTLSQLNKAVRRYEKKEQFLRNYSEERFAYLESKLREYDSFISYKIQEEQATTISRSMTQIILLPFNIAKYFVPRSLRKQKPMKDNKGQLRSTSASLIKNKKPAAAQSNLLSFLKKELPTPADSSSKRKVSEEPELPLTPVTPSSRREKTVQKFDTESINDIETTSTAEEIGESTSEVRVLRRRVKRKIYVSSGDDDSDDIHDLVDSPIPEKPRVQKKTSPRQRKSKNDDDDYEQGSDDSVMNDTNDVALVASDDEDNSTRVINKFSQRDQNGKSASKLKAFASNSSIRRGPSFSSSTHMTNTEKKKQRAADFKVKNDERYSWLQDVRDIDGNPEGSPNYDPRTLYIPKSSWDKFTPFEKQFWEIKSNHWDTVVFFKKGKFYELYERDADIGHTEFDLKLTDRVNMRMVGVPEFSFEHWAAQFIAKGHKVARVDQMETALSKEMREKATKKKEEKVIRRQLTSILTAGTLVDGGLLTNEMSTYCMSIKESCPTENDPPAYGICFVDTATGEFNLVSFVDDIDRTQFETLIMQVKPKEIVYEKGMLNKRSQRILKTCINCPIWTGLIPEREFWDANATWDEIRFSRYFSNKQNLTEKDDDDDETMEDGDNGYDPEIWPEAIKAARNKPLMMSALGGLIWYLRSLKLDEELVSLRNFKLYDPIRHSASLILDGQTLANLEIFENNLDGSDQGTVFKLLNHCVTPFGKRTFKQWLCHPLRNVEDINERLNAIEELNKHSDFRELFDETFMHFPDLERLISRIHAGTCRVKDFLLVLSAFEKLMAVVTKLGVYAKKFYSDKLLGLFRNVPDLSSILLYFKEAFDHDQAEKEGKLIPYHGIEQDYDTIQQKLSAVEKLLDDHLKETRKLLKYEKAFIPNTVDDIGKEIYQLEVPNNIKVPHDWKKLSRTQKVNRYWNSTLQKLVRDLQEALETKSNTLKALQGKFYEKFDVHYQEWLSAIRIIAEIDCLLSLSTSSKALGEPSCRPQFVQDGPNVLEFEELRHPCVTAGVATDFIPNDTSLGGNEPNIILLTGPNMGGKSTLLRQNCVAIIMAQLGCYVPAKRCRMTPFDRIYTRIGANDNILAGQSTFMVELSETSKILHEATPRSMVILDELGRGTSTFDGYAIAYSVLHYLATYIGCLGLFSTHYGMLTQEFAKNPNIALKHMSCQVDQHKKEVTFLYKLVAGVCPKSYGMNVASMAGVPRGIVDRAEVVAAKFEQTSHLYDTLTANGSNIAITAQCDFAYLLKSAFKKIGSSEDDVGDRALDNQTEHEKEARQTRVLKAIIRSIREM</sequence>
<dbReference type="FunFam" id="3.40.1170.10:FF:000002">
    <property type="entry name" value="DNA mismatch repair protein"/>
    <property type="match status" value="1"/>
</dbReference>
<dbReference type="NCBIfam" id="NF003810">
    <property type="entry name" value="PRK05399.1"/>
    <property type="match status" value="1"/>
</dbReference>
<keyword evidence="2" id="KW-0547">Nucleotide-binding</keyword>
<feature type="compositionally biased region" description="Basic residues" evidence="7">
    <location>
        <begin position="562"/>
        <end position="572"/>
    </location>
</feature>
<dbReference type="InterPro" id="IPR007696">
    <property type="entry name" value="DNA_mismatch_repair_MutS_core"/>
</dbReference>
<dbReference type="GO" id="GO:0005524">
    <property type="term" value="F:ATP binding"/>
    <property type="evidence" value="ECO:0007669"/>
    <property type="project" value="UniProtKB-UniRule"/>
</dbReference>
<dbReference type="InterPro" id="IPR000432">
    <property type="entry name" value="DNA_mismatch_repair_MutS_C"/>
</dbReference>
<evidence type="ECO:0000256" key="8">
    <source>
        <dbReference type="SAM" id="Phobius"/>
    </source>
</evidence>
<dbReference type="Pfam" id="PF05192">
    <property type="entry name" value="MutS_III"/>
    <property type="match status" value="1"/>
</dbReference>
<comment type="similarity">
    <text evidence="1">Belongs to the DNA mismatch repair MutS family.</text>
</comment>
<dbReference type="SUPFAM" id="SSF48334">
    <property type="entry name" value="DNA repair protein MutS, domain III"/>
    <property type="match status" value="1"/>
</dbReference>
<evidence type="ECO:0000313" key="11">
    <source>
        <dbReference type="Proteomes" id="UP000789375"/>
    </source>
</evidence>
<feature type="transmembrane region" description="Helical" evidence="8">
    <location>
        <begin position="151"/>
        <end position="171"/>
    </location>
</feature>
<dbReference type="PANTHER" id="PTHR11361:SF148">
    <property type="entry name" value="DNA MISMATCH REPAIR PROTEIN MSH6"/>
    <property type="match status" value="1"/>
</dbReference>
<evidence type="ECO:0000256" key="5">
    <source>
        <dbReference type="ARBA" id="ARBA00023125"/>
    </source>
</evidence>
<dbReference type="GO" id="GO:0032301">
    <property type="term" value="C:MutSalpha complex"/>
    <property type="evidence" value="ECO:0007669"/>
    <property type="project" value="TreeGrafter"/>
</dbReference>
<dbReference type="Gene3D" id="1.10.1420.10">
    <property type="match status" value="2"/>
</dbReference>
<dbReference type="EMBL" id="CAJVPP010001521">
    <property type="protein sequence ID" value="CAG8560313.1"/>
    <property type="molecule type" value="Genomic_DNA"/>
</dbReference>
<feature type="region of interest" description="Disordered" evidence="7">
    <location>
        <begin position="613"/>
        <end position="658"/>
    </location>
</feature>
<dbReference type="PROSITE" id="PS00486">
    <property type="entry name" value="DNA_MISMATCH_REPAIR_2"/>
    <property type="match status" value="1"/>
</dbReference>
<feature type="domain" description="DNA mismatch repair proteins mutS family" evidence="9">
    <location>
        <begin position="1449"/>
        <end position="1465"/>
    </location>
</feature>
<keyword evidence="8" id="KW-0812">Transmembrane</keyword>
<dbReference type="CDD" id="cd03286">
    <property type="entry name" value="ABC_MSH6_euk"/>
    <property type="match status" value="1"/>
</dbReference>
<dbReference type="PANTHER" id="PTHR11361">
    <property type="entry name" value="DNA MISMATCH REPAIR PROTEIN MUTS FAMILY MEMBER"/>
    <property type="match status" value="1"/>
</dbReference>
<dbReference type="GO" id="GO:0140664">
    <property type="term" value="F:ATP-dependent DNA damage sensor activity"/>
    <property type="evidence" value="ECO:0007669"/>
    <property type="project" value="InterPro"/>
</dbReference>
<evidence type="ECO:0000256" key="1">
    <source>
        <dbReference type="ARBA" id="ARBA00006271"/>
    </source>
</evidence>
<dbReference type="Pfam" id="PF01624">
    <property type="entry name" value="MutS_I"/>
    <property type="match status" value="1"/>
</dbReference>
<dbReference type="InterPro" id="IPR007695">
    <property type="entry name" value="DNA_mismatch_repair_MutS-lik_N"/>
</dbReference>
<feature type="compositionally biased region" description="Low complexity" evidence="7">
    <location>
        <begin position="106"/>
        <end position="117"/>
    </location>
</feature>
<accession>A0A9N9BDU0</accession>
<dbReference type="InterPro" id="IPR007861">
    <property type="entry name" value="DNA_mismatch_repair_MutS_clamp"/>
</dbReference>
<feature type="region of interest" description="Disordered" evidence="7">
    <location>
        <begin position="29"/>
        <end position="73"/>
    </location>
</feature>
<feature type="region of interest" description="Disordered" evidence="7">
    <location>
        <begin position="427"/>
        <end position="449"/>
    </location>
</feature>
<dbReference type="SUPFAM" id="SSF52540">
    <property type="entry name" value="P-loop containing nucleoside triphosphate hydrolases"/>
    <property type="match status" value="1"/>
</dbReference>
<dbReference type="GO" id="GO:0006298">
    <property type="term" value="P:mismatch repair"/>
    <property type="evidence" value="ECO:0007669"/>
    <property type="project" value="InterPro"/>
</dbReference>
<feature type="coiled-coil region" evidence="6">
    <location>
        <begin position="1259"/>
        <end position="1286"/>
    </location>
</feature>
<dbReference type="InterPro" id="IPR027417">
    <property type="entry name" value="P-loop_NTPase"/>
</dbReference>
<dbReference type="InterPro" id="IPR036187">
    <property type="entry name" value="DNA_mismatch_repair_MutS_sf"/>
</dbReference>
<feature type="compositionally biased region" description="Polar residues" evidence="7">
    <location>
        <begin position="504"/>
        <end position="523"/>
    </location>
</feature>
<evidence type="ECO:0000256" key="2">
    <source>
        <dbReference type="ARBA" id="ARBA00022741"/>
    </source>
</evidence>
<keyword evidence="5" id="KW-0238">DNA-binding</keyword>
<keyword evidence="4" id="KW-0067">ATP-binding</keyword>
<evidence type="ECO:0000256" key="4">
    <source>
        <dbReference type="ARBA" id="ARBA00022840"/>
    </source>
</evidence>
<feature type="region of interest" description="Disordered" evidence="7">
    <location>
        <begin position="539"/>
        <end position="591"/>
    </location>
</feature>
<dbReference type="InterPro" id="IPR036678">
    <property type="entry name" value="MutS_con_dom_sf"/>
</dbReference>
<dbReference type="Pfam" id="PF00488">
    <property type="entry name" value="MutS_V"/>
    <property type="match status" value="1"/>
</dbReference>
<dbReference type="InterPro" id="IPR045076">
    <property type="entry name" value="MutS"/>
</dbReference>
<keyword evidence="8" id="KW-1133">Transmembrane helix</keyword>
<feature type="compositionally biased region" description="Basic and acidic residues" evidence="7">
    <location>
        <begin position="548"/>
        <end position="561"/>
    </location>
</feature>
<dbReference type="Gene3D" id="3.40.1170.10">
    <property type="entry name" value="DNA repair protein MutS, domain I"/>
    <property type="match status" value="1"/>
</dbReference>
<reference evidence="10" key="1">
    <citation type="submission" date="2021-06" db="EMBL/GenBank/DDBJ databases">
        <authorList>
            <person name="Kallberg Y."/>
            <person name="Tangrot J."/>
            <person name="Rosling A."/>
        </authorList>
    </citation>
    <scope>NUCLEOTIDE SEQUENCE</scope>
    <source>
        <strain evidence="10">87-6 pot B 2015</strain>
    </source>
</reference>
<dbReference type="Pfam" id="PF05188">
    <property type="entry name" value="MutS_II"/>
    <property type="match status" value="1"/>
</dbReference>
<keyword evidence="11" id="KW-1185">Reference proteome</keyword>
<comment type="caution">
    <text evidence="10">The sequence shown here is derived from an EMBL/GenBank/DDBJ whole genome shotgun (WGS) entry which is preliminary data.</text>
</comment>
<dbReference type="SMART" id="SM00533">
    <property type="entry name" value="MUTSd"/>
    <property type="match status" value="1"/>
</dbReference>
<evidence type="ECO:0000256" key="3">
    <source>
        <dbReference type="ARBA" id="ARBA00022763"/>
    </source>
</evidence>
<dbReference type="SUPFAM" id="SSF55271">
    <property type="entry name" value="DNA repair protein MutS, domain I"/>
    <property type="match status" value="1"/>
</dbReference>
<dbReference type="Gene3D" id="3.30.420.110">
    <property type="entry name" value="MutS, connector domain"/>
    <property type="match status" value="1"/>
</dbReference>
<feature type="compositionally biased region" description="Basic and acidic residues" evidence="7">
    <location>
        <begin position="492"/>
        <end position="503"/>
    </location>
</feature>
<name>A0A9N9BDU0_FUNMO</name>
<organism evidence="10 11">
    <name type="scientific">Funneliformis mosseae</name>
    <name type="common">Endomycorrhizal fungus</name>
    <name type="synonym">Glomus mosseae</name>
    <dbReference type="NCBI Taxonomy" id="27381"/>
    <lineage>
        <taxon>Eukaryota</taxon>
        <taxon>Fungi</taxon>
        <taxon>Fungi incertae sedis</taxon>
        <taxon>Mucoromycota</taxon>
        <taxon>Glomeromycotina</taxon>
        <taxon>Glomeromycetes</taxon>
        <taxon>Glomerales</taxon>
        <taxon>Glomeraceae</taxon>
        <taxon>Funneliformis</taxon>
    </lineage>
</organism>
<feature type="transmembrane region" description="Helical" evidence="8">
    <location>
        <begin position="177"/>
        <end position="198"/>
    </location>
</feature>
<dbReference type="Proteomes" id="UP000789375">
    <property type="component" value="Unassembled WGS sequence"/>
</dbReference>
<feature type="compositionally biased region" description="Basic and acidic residues" evidence="7">
    <location>
        <begin position="649"/>
        <end position="658"/>
    </location>
</feature>
<keyword evidence="6" id="KW-0175">Coiled coil</keyword>
<evidence type="ECO:0000259" key="9">
    <source>
        <dbReference type="PROSITE" id="PS00486"/>
    </source>
</evidence>
<dbReference type="SUPFAM" id="SSF53150">
    <property type="entry name" value="DNA repair protein MutS, domain II"/>
    <property type="match status" value="1"/>
</dbReference>
<proteinExistence type="inferred from homology"/>
<dbReference type="Pfam" id="PF05190">
    <property type="entry name" value="MutS_IV"/>
    <property type="match status" value="1"/>
</dbReference>
<keyword evidence="3" id="KW-0227">DNA damage</keyword>
<gene>
    <name evidence="10" type="ORF">FMOSSE_LOCUS6925</name>
</gene>
<dbReference type="InterPro" id="IPR016151">
    <property type="entry name" value="DNA_mismatch_repair_MutS_N"/>
</dbReference>
<feature type="compositionally biased region" description="Low complexity" evidence="7">
    <location>
        <begin position="631"/>
        <end position="644"/>
    </location>
</feature>
<feature type="transmembrane region" description="Helical" evidence="8">
    <location>
        <begin position="239"/>
        <end position="257"/>
    </location>
</feature>
<evidence type="ECO:0000256" key="7">
    <source>
        <dbReference type="SAM" id="MobiDB-lite"/>
    </source>
</evidence>
<dbReference type="FunFam" id="1.10.1420.10:FF:000005">
    <property type="entry name" value="DNA mismatch repair protein"/>
    <property type="match status" value="1"/>
</dbReference>
<dbReference type="SMART" id="SM00534">
    <property type="entry name" value="MUTSac"/>
    <property type="match status" value="1"/>
</dbReference>
<evidence type="ECO:0000256" key="6">
    <source>
        <dbReference type="SAM" id="Coils"/>
    </source>
</evidence>
<keyword evidence="8" id="KW-0472">Membrane</keyword>
<evidence type="ECO:0000313" key="10">
    <source>
        <dbReference type="EMBL" id="CAG8560313.1"/>
    </source>
</evidence>
<protein>
    <submittedName>
        <fullName evidence="10">1435_t:CDS:1</fullName>
    </submittedName>
</protein>
<dbReference type="InterPro" id="IPR007860">
    <property type="entry name" value="DNA_mmatch_repair_MutS_con_dom"/>
</dbReference>
<dbReference type="GO" id="GO:0030983">
    <property type="term" value="F:mismatched DNA binding"/>
    <property type="evidence" value="ECO:0007669"/>
    <property type="project" value="UniProtKB-UniRule"/>
</dbReference>
<dbReference type="Gene3D" id="3.40.50.300">
    <property type="entry name" value="P-loop containing nucleotide triphosphate hydrolases"/>
    <property type="match status" value="1"/>
</dbReference>